<keyword evidence="3" id="KW-1185">Reference proteome</keyword>
<dbReference type="EMBL" id="JBHLWV010000020">
    <property type="protein sequence ID" value="MFC0315126.1"/>
    <property type="molecule type" value="Genomic_DNA"/>
</dbReference>
<feature type="region of interest" description="Disordered" evidence="1">
    <location>
        <begin position="176"/>
        <end position="210"/>
    </location>
</feature>
<protein>
    <submittedName>
        <fullName evidence="2">Uncharacterized protein</fullName>
    </submittedName>
</protein>
<evidence type="ECO:0000313" key="3">
    <source>
        <dbReference type="Proteomes" id="UP001589783"/>
    </source>
</evidence>
<accession>A0ABV6H8B2</accession>
<feature type="compositionally biased region" description="Polar residues" evidence="1">
    <location>
        <begin position="435"/>
        <end position="459"/>
    </location>
</feature>
<organism evidence="2 3">
    <name type="scientific">Gordonia phosphorivorans</name>
    <dbReference type="NCBI Taxonomy" id="1056982"/>
    <lineage>
        <taxon>Bacteria</taxon>
        <taxon>Bacillati</taxon>
        <taxon>Actinomycetota</taxon>
        <taxon>Actinomycetes</taxon>
        <taxon>Mycobacteriales</taxon>
        <taxon>Gordoniaceae</taxon>
        <taxon>Gordonia</taxon>
    </lineage>
</organism>
<feature type="compositionally biased region" description="Polar residues" evidence="1">
    <location>
        <begin position="185"/>
        <end position="201"/>
    </location>
</feature>
<reference evidence="2 3" key="1">
    <citation type="submission" date="2024-09" db="EMBL/GenBank/DDBJ databases">
        <authorList>
            <person name="Sun Q."/>
            <person name="Mori K."/>
        </authorList>
    </citation>
    <scope>NUCLEOTIDE SEQUENCE [LARGE SCALE GENOMIC DNA]</scope>
    <source>
        <strain evidence="2 3">CCM 7957</strain>
    </source>
</reference>
<evidence type="ECO:0000313" key="2">
    <source>
        <dbReference type="EMBL" id="MFC0315126.1"/>
    </source>
</evidence>
<dbReference type="RefSeq" id="WP_382363549.1">
    <property type="nucleotide sequence ID" value="NZ_JBHLWV010000020.1"/>
</dbReference>
<name>A0ABV6H8B2_9ACTN</name>
<gene>
    <name evidence="2" type="ORF">ACFFJD_09725</name>
</gene>
<feature type="region of interest" description="Disordered" evidence="1">
    <location>
        <begin position="396"/>
        <end position="470"/>
    </location>
</feature>
<sequence length="553" mass="59481">MVAVVSVDREIKDWDIERVVPEWFCGTDGQFVVVDQHLWIAREGDLPTGAGQHPAKRVPLIEVAMFTVVDGARKGEQLVRPVLVTDDAILRPKAENAESVTLAVREFTAFRRMAAREGIAVANLVSGRRIAAAVVAPERTTAPDSVDSSVRVPTPERVDSLEVQARDERARWTAAAVAGRPRSSGGVTTSEVRTTASSTYEPATPTGLPRTRPVQEEMIVPVGMPDGLKVAQPVSATAIPVIAVSVPTAGAESCAEAPPADEAHSGDVQAVVSPEVQAGMQQVIGRFGGVALQEELAKHATSETKWVTHSARREATVSAIAMRVSSDAVSWFEVAQKWVAVGGRPSDEKELLRREAIAESLRALELSAGTALDGSTEAERQARALIGSDRFDRLMNAFGRRRPRKSTTEAPRRATKRRSKQSSPACQQDRPLPTVSETQSPVMTPHQSRETSGVATSVRTAAPSGQAPARFGDKARVRVDIEGFRTVAVVDLRNWAVEVTAGELRGSTFRHPTSALNAVIERTAVGHDRVSDGLDHWMLDDASGQLLRDVVST</sequence>
<dbReference type="Proteomes" id="UP001589783">
    <property type="component" value="Unassembled WGS sequence"/>
</dbReference>
<comment type="caution">
    <text evidence="2">The sequence shown here is derived from an EMBL/GenBank/DDBJ whole genome shotgun (WGS) entry which is preliminary data.</text>
</comment>
<proteinExistence type="predicted"/>
<evidence type="ECO:0000256" key="1">
    <source>
        <dbReference type="SAM" id="MobiDB-lite"/>
    </source>
</evidence>